<dbReference type="Proteomes" id="UP000824881">
    <property type="component" value="Unassembled WGS sequence"/>
</dbReference>
<reference evidence="1 2" key="1">
    <citation type="journal article" date="2021" name="Appl. Environ. Microbiol.">
        <title>Genetic linkage and physical mapping for an oyster mushroom Pleurotus cornucopiae and QTL analysis for the trait cap color.</title>
        <authorList>
            <person name="Zhang Y."/>
            <person name="Gao W."/>
            <person name="Sonnenberg A."/>
            <person name="Chen Q."/>
            <person name="Zhang J."/>
            <person name="Huang C."/>
        </authorList>
    </citation>
    <scope>NUCLEOTIDE SEQUENCE [LARGE SCALE GENOMIC DNA]</scope>
    <source>
        <strain evidence="1">CCMSSC00406</strain>
    </source>
</reference>
<sequence length="424" mass="48459">MGKKSKAIKSPEERYLVVQHPWGMRKPSTERGKGCVNNLDGWFRIMLRDLVDEDHCSIVVYMVRTQDHVIVEIPEGIDIQPLLGIHRWASILTPSYAAHNVARFSVIYEYNFTKFDHPKKRGWSESFPDSPPLPPNFPINSPYPPPILHGAMPPQPSLGALPLPAPPPLSPQPVPRTQTSPTPDPRRRLSAGSLARQAESSLRNDPTHRDAAESATSSRPSFDRLDAGRSDSRRTENSEEVRVKQEELQAAVQEYQARQTRDSSTLTNHDGAPRSQPIVKEELNDLVAEYLARVKQEVKQEDGDRWIKKEEDDEDERSTTAVTERSESRERKHDRRSGTLSMSPTRFTEDSKSHVVKQEEKDFPWLKQEEEDLSERSTMTASVAPDRGWFKREDRYEGTIPRQLKRPGEVQDPRLSKRIKSEPQ</sequence>
<keyword evidence="2" id="KW-1185">Reference proteome</keyword>
<dbReference type="EMBL" id="WQMT02000009">
    <property type="protein sequence ID" value="KAG9219346.1"/>
    <property type="molecule type" value="Genomic_DNA"/>
</dbReference>
<accession>A0ACB7INC6</accession>
<gene>
    <name evidence="1" type="ORF">CCMSSC00406_0001756</name>
</gene>
<proteinExistence type="predicted"/>
<organism evidence="1 2">
    <name type="scientific">Pleurotus cornucopiae</name>
    <name type="common">Cornucopia mushroom</name>
    <dbReference type="NCBI Taxonomy" id="5321"/>
    <lineage>
        <taxon>Eukaryota</taxon>
        <taxon>Fungi</taxon>
        <taxon>Dikarya</taxon>
        <taxon>Basidiomycota</taxon>
        <taxon>Agaricomycotina</taxon>
        <taxon>Agaricomycetes</taxon>
        <taxon>Agaricomycetidae</taxon>
        <taxon>Agaricales</taxon>
        <taxon>Pleurotineae</taxon>
        <taxon>Pleurotaceae</taxon>
        <taxon>Pleurotus</taxon>
    </lineage>
</organism>
<evidence type="ECO:0000313" key="1">
    <source>
        <dbReference type="EMBL" id="KAG9219346.1"/>
    </source>
</evidence>
<protein>
    <submittedName>
        <fullName evidence="1">Uncharacterized protein</fullName>
    </submittedName>
</protein>
<evidence type="ECO:0000313" key="2">
    <source>
        <dbReference type="Proteomes" id="UP000824881"/>
    </source>
</evidence>
<comment type="caution">
    <text evidence="1">The sequence shown here is derived from an EMBL/GenBank/DDBJ whole genome shotgun (WGS) entry which is preliminary data.</text>
</comment>
<name>A0ACB7INC6_PLECO</name>